<dbReference type="Proteomes" id="UP000502498">
    <property type="component" value="Chromosome"/>
</dbReference>
<evidence type="ECO:0000313" key="2">
    <source>
        <dbReference type="Proteomes" id="UP000502498"/>
    </source>
</evidence>
<sequence length="160" mass="16790">MDLDRPLELDKLAAQEAVELRAFDHDAAWRLGSGLRDRAATAGYGIAIDIRRPTGAVLFHAALPGATADQEEWIRRKVAVVWRFEASSALVSARLRAAGKVATDPAAGWLAAADYAVTGGAVPIRVAGAGIVAALTVSGLSSVADHRLAVDAIVRLRDDV</sequence>
<reference evidence="1 2" key="1">
    <citation type="submission" date="2020-05" db="EMBL/GenBank/DDBJ databases">
        <title>Strain PA2F3 complete genome.</title>
        <authorList>
            <person name="Kim Y.-S."/>
            <person name="Kim S.-J."/>
            <person name="Jung H.-k."/>
            <person name="Kim S.-E."/>
            <person name="Kim K.-H."/>
        </authorList>
    </citation>
    <scope>NUCLEOTIDE SEQUENCE [LARGE SCALE GENOMIC DNA]</scope>
    <source>
        <strain evidence="1 2">PA2F3</strain>
    </source>
</reference>
<protein>
    <submittedName>
        <fullName evidence="1">Heme-binding protein</fullName>
    </submittedName>
</protein>
<dbReference type="InterPro" id="IPR005624">
    <property type="entry name" value="PduO/GlcC-like"/>
</dbReference>
<dbReference type="AlphaFoldDB" id="A0A7D4TDU0"/>
<dbReference type="SUPFAM" id="SSF143744">
    <property type="entry name" value="GlcG-like"/>
    <property type="match status" value="1"/>
</dbReference>
<accession>A0A7D4TDU0</accession>
<organism evidence="1 2">
    <name type="scientific">Microbacterium hominis</name>
    <dbReference type="NCBI Taxonomy" id="162426"/>
    <lineage>
        <taxon>Bacteria</taxon>
        <taxon>Bacillati</taxon>
        <taxon>Actinomycetota</taxon>
        <taxon>Actinomycetes</taxon>
        <taxon>Micrococcales</taxon>
        <taxon>Microbacteriaceae</taxon>
        <taxon>Microbacterium</taxon>
    </lineage>
</organism>
<evidence type="ECO:0000313" key="1">
    <source>
        <dbReference type="EMBL" id="QKJ18380.1"/>
    </source>
</evidence>
<dbReference type="RefSeq" id="WP_172988804.1">
    <property type="nucleotide sequence ID" value="NZ_CP054038.1"/>
</dbReference>
<gene>
    <name evidence="1" type="ORF">HQM25_02515</name>
</gene>
<dbReference type="Gene3D" id="3.30.450.150">
    <property type="entry name" value="Haem-degrading domain"/>
    <property type="match status" value="1"/>
</dbReference>
<dbReference type="PIRSF" id="PIRSF008757">
    <property type="entry name" value="UCP008757"/>
    <property type="match status" value="1"/>
</dbReference>
<proteinExistence type="predicted"/>
<dbReference type="EMBL" id="CP054038">
    <property type="protein sequence ID" value="QKJ18380.1"/>
    <property type="molecule type" value="Genomic_DNA"/>
</dbReference>
<dbReference type="PANTHER" id="PTHR28255:SF1">
    <property type="entry name" value="UPF0303 PROTEIN YBR137W"/>
    <property type="match status" value="1"/>
</dbReference>
<dbReference type="Pfam" id="PF03928">
    <property type="entry name" value="HbpS-like"/>
    <property type="match status" value="1"/>
</dbReference>
<dbReference type="InterPro" id="IPR010371">
    <property type="entry name" value="YBR137W-like"/>
</dbReference>
<dbReference type="PANTHER" id="PTHR28255">
    <property type="match status" value="1"/>
</dbReference>
<name>A0A7D4TDU0_9MICO</name>
<dbReference type="InterPro" id="IPR038084">
    <property type="entry name" value="PduO/GlcC-like_sf"/>
</dbReference>